<sequence>MVPVITDLYNLSAVSISEIPELNIPPPKIQTILSNLQVYRL</sequence>
<dbReference type="Proteomes" id="UP000036958">
    <property type="component" value="Unassembled WGS sequence"/>
</dbReference>
<dbReference type="AlphaFoldDB" id="A0A0L8V5D7"/>
<name>A0A0L8V5D7_9BACT</name>
<accession>A0A0L8V5D7</accession>
<comment type="caution">
    <text evidence="1">The sequence shown here is derived from an EMBL/GenBank/DDBJ whole genome shotgun (WGS) entry which is preliminary data.</text>
</comment>
<keyword evidence="2" id="KW-1185">Reference proteome</keyword>
<evidence type="ECO:0000313" key="2">
    <source>
        <dbReference type="Proteomes" id="UP000036958"/>
    </source>
</evidence>
<gene>
    <name evidence="1" type="ORF">NC99_34590</name>
</gene>
<reference evidence="2" key="1">
    <citation type="submission" date="2015-07" db="EMBL/GenBank/DDBJ databases">
        <title>Genome sequencing of Sunxiuqinia dokdonensis strain SK.</title>
        <authorList>
            <person name="Ahn S."/>
            <person name="Kim B.-C."/>
        </authorList>
    </citation>
    <scope>NUCLEOTIDE SEQUENCE [LARGE SCALE GENOMIC DNA]</scope>
    <source>
        <strain evidence="2">SK</strain>
    </source>
</reference>
<organism evidence="1 2">
    <name type="scientific">Sunxiuqinia dokdonensis</name>
    <dbReference type="NCBI Taxonomy" id="1409788"/>
    <lineage>
        <taxon>Bacteria</taxon>
        <taxon>Pseudomonadati</taxon>
        <taxon>Bacteroidota</taxon>
        <taxon>Bacteroidia</taxon>
        <taxon>Marinilabiliales</taxon>
        <taxon>Prolixibacteraceae</taxon>
        <taxon>Sunxiuqinia</taxon>
    </lineage>
</organism>
<proteinExistence type="predicted"/>
<evidence type="ECO:0000313" key="1">
    <source>
        <dbReference type="EMBL" id="KOH43690.1"/>
    </source>
</evidence>
<protein>
    <submittedName>
        <fullName evidence="1">Uncharacterized protein</fullName>
    </submittedName>
</protein>
<dbReference type="EMBL" id="LGIA01000180">
    <property type="protein sequence ID" value="KOH43690.1"/>
    <property type="molecule type" value="Genomic_DNA"/>
</dbReference>
<dbReference type="STRING" id="1409788.NC99_34590"/>